<name>A0A1I3YCM8_9PROT</name>
<dbReference type="PIRSF" id="PIRSF031900">
    <property type="entry name" value="UCP031900"/>
    <property type="match status" value="1"/>
</dbReference>
<evidence type="ECO:0000313" key="4">
    <source>
        <dbReference type="Proteomes" id="UP000199473"/>
    </source>
</evidence>
<dbReference type="RefSeq" id="WP_092956720.1">
    <property type="nucleotide sequence ID" value="NZ_FOSQ01000001.1"/>
</dbReference>
<organism evidence="3 4">
    <name type="scientific">Falsiroseomonas stagni DSM 19981</name>
    <dbReference type="NCBI Taxonomy" id="1123062"/>
    <lineage>
        <taxon>Bacteria</taxon>
        <taxon>Pseudomonadati</taxon>
        <taxon>Pseudomonadota</taxon>
        <taxon>Alphaproteobacteria</taxon>
        <taxon>Acetobacterales</taxon>
        <taxon>Roseomonadaceae</taxon>
        <taxon>Falsiroseomonas</taxon>
    </lineage>
</organism>
<evidence type="ECO:0000313" key="3">
    <source>
        <dbReference type="EMBL" id="SFK29624.1"/>
    </source>
</evidence>
<feature type="chain" id="PRO_5011435946" description="Phytase-like domain-containing protein" evidence="1">
    <location>
        <begin position="25"/>
        <end position="318"/>
    </location>
</feature>
<evidence type="ECO:0000256" key="1">
    <source>
        <dbReference type="SAM" id="SignalP"/>
    </source>
</evidence>
<evidence type="ECO:0000259" key="2">
    <source>
        <dbReference type="Pfam" id="PF13449"/>
    </source>
</evidence>
<feature type="domain" description="Phytase-like" evidence="2">
    <location>
        <begin position="56"/>
        <end position="302"/>
    </location>
</feature>
<dbReference type="AlphaFoldDB" id="A0A1I3YCM8"/>
<keyword evidence="1" id="KW-0732">Signal</keyword>
<sequence>MATRRGLLALAAAMLPGCMPGAEAGALSRTLDLPPLPPGGPIRVLGGLEIDTRVLGFGGLSALHLADDLTLTAVSDFGRFAEMRLALDAGLRPVSLSLLRAGPLRDGAGQPLARGHAGDSESLVRLPDGTWLVGFERWHRIRAYRTLSSPGTYVEAPPRLELAPANAGLESLAVLPDGRLVAIAEEFPPGQDPTVTAAWIGRPGAWRPIAYRPGAGLLPVDAAALPDGALLVLERSFSIFGGFSGRLVRVPPAQLAAPAIGAVLQGEELLRLSAPIPSDNYEGLAVLRREGRTLLAIISDDNENRLQRTLLLVLELPG</sequence>
<dbReference type="EMBL" id="FOSQ01000001">
    <property type="protein sequence ID" value="SFK29624.1"/>
    <property type="molecule type" value="Genomic_DNA"/>
</dbReference>
<dbReference type="InterPro" id="IPR027372">
    <property type="entry name" value="Phytase-like_dom"/>
</dbReference>
<keyword evidence="4" id="KW-1185">Reference proteome</keyword>
<dbReference type="Pfam" id="PF13449">
    <property type="entry name" value="Phytase-like"/>
    <property type="match status" value="1"/>
</dbReference>
<dbReference type="STRING" id="1123062.SAMN02745775_1011176"/>
<dbReference type="Proteomes" id="UP000199473">
    <property type="component" value="Unassembled WGS sequence"/>
</dbReference>
<dbReference type="OrthoDB" id="9798693at2"/>
<gene>
    <name evidence="3" type="ORF">SAMN02745775_1011176</name>
</gene>
<proteinExistence type="predicted"/>
<reference evidence="3 4" key="1">
    <citation type="submission" date="2016-10" db="EMBL/GenBank/DDBJ databases">
        <authorList>
            <person name="de Groot N.N."/>
        </authorList>
    </citation>
    <scope>NUCLEOTIDE SEQUENCE [LARGE SCALE GENOMIC DNA]</scope>
    <source>
        <strain evidence="3 4">DSM 19981</strain>
    </source>
</reference>
<dbReference type="SUPFAM" id="SSF63829">
    <property type="entry name" value="Calcium-dependent phosphotriesterase"/>
    <property type="match status" value="1"/>
</dbReference>
<accession>A0A1I3YCM8</accession>
<dbReference type="InterPro" id="IPR014567">
    <property type="entry name" value="UCP031900"/>
</dbReference>
<protein>
    <recommendedName>
        <fullName evidence="2">Phytase-like domain-containing protein</fullName>
    </recommendedName>
</protein>
<feature type="signal peptide" evidence="1">
    <location>
        <begin position="1"/>
        <end position="24"/>
    </location>
</feature>